<dbReference type="SMART" id="SM00487">
    <property type="entry name" value="DEXDc"/>
    <property type="match status" value="1"/>
</dbReference>
<dbReference type="Pfam" id="PF08455">
    <property type="entry name" value="SNF2_assoc"/>
    <property type="match status" value="1"/>
</dbReference>
<evidence type="ECO:0000259" key="5">
    <source>
        <dbReference type="PROSITE" id="PS51194"/>
    </source>
</evidence>
<keyword evidence="2" id="KW-0862">Zinc</keyword>
<dbReference type="CDD" id="cd18012">
    <property type="entry name" value="DEXQc_arch_SWI2_SNF2"/>
    <property type="match status" value="1"/>
</dbReference>
<evidence type="ECO:0000256" key="1">
    <source>
        <dbReference type="ARBA" id="ARBA00022801"/>
    </source>
</evidence>
<dbReference type="InterPro" id="IPR038718">
    <property type="entry name" value="SNF2-like_sf"/>
</dbReference>
<dbReference type="InterPro" id="IPR014001">
    <property type="entry name" value="Helicase_ATP-bd"/>
</dbReference>
<dbReference type="InterPro" id="IPR000330">
    <property type="entry name" value="SNF2_N"/>
</dbReference>
<dbReference type="Pfam" id="PF04434">
    <property type="entry name" value="SWIM"/>
    <property type="match status" value="1"/>
</dbReference>
<keyword evidence="6" id="KW-0067">ATP-binding</keyword>
<accession>A0ABT7DI53</accession>
<dbReference type="InterPro" id="IPR001650">
    <property type="entry name" value="Helicase_C-like"/>
</dbReference>
<comment type="caution">
    <text evidence="6">The sequence shown here is derived from an EMBL/GenBank/DDBJ whole genome shotgun (WGS) entry which is preliminary data.</text>
</comment>
<gene>
    <name evidence="6" type="ORF">QNJ86_00110</name>
</gene>
<dbReference type="Proteomes" id="UP001232750">
    <property type="component" value="Unassembled WGS sequence"/>
</dbReference>
<keyword evidence="6" id="KW-0547">Nucleotide-binding</keyword>
<keyword evidence="2" id="KW-0479">Metal-binding</keyword>
<feature type="domain" description="Helicase C-terminal" evidence="5">
    <location>
        <begin position="928"/>
        <end position="1081"/>
    </location>
</feature>
<dbReference type="SUPFAM" id="SSF52540">
    <property type="entry name" value="P-loop containing nucleoside triphosphate hydrolases"/>
    <property type="match status" value="2"/>
</dbReference>
<evidence type="ECO:0000259" key="4">
    <source>
        <dbReference type="PROSITE" id="PS51192"/>
    </source>
</evidence>
<dbReference type="EC" id="3.6.4.-" evidence="6"/>
<evidence type="ECO:0000313" key="6">
    <source>
        <dbReference type="EMBL" id="MDJ1649200.1"/>
    </source>
</evidence>
<keyword evidence="7" id="KW-1185">Reference proteome</keyword>
<dbReference type="PROSITE" id="PS51194">
    <property type="entry name" value="HELICASE_CTER"/>
    <property type="match status" value="1"/>
</dbReference>
<keyword evidence="6" id="KW-0347">Helicase</keyword>
<dbReference type="RefSeq" id="WP_283830532.1">
    <property type="nucleotide sequence ID" value="NZ_JASJEU010000001.1"/>
</dbReference>
<reference evidence="6 7" key="1">
    <citation type="submission" date="2023-05" db="EMBL/GenBank/DDBJ databases">
        <title>Gordonibacter KGMB12511T sp. nov., isolated from faeces of healthy Korean.</title>
        <authorList>
            <person name="Kim H.S."/>
            <person name="Kim J.-S."/>
            <person name="Suh M.K."/>
            <person name="Eom M.K."/>
            <person name="Do H.E."/>
            <person name="Lee J.-S."/>
        </authorList>
    </citation>
    <scope>NUCLEOTIDE SEQUENCE [LARGE SCALE GENOMIC DNA]</scope>
    <source>
        <strain evidence="6 7">KGMB12511</strain>
    </source>
</reference>
<feature type="domain" description="SWIM-type" evidence="3">
    <location>
        <begin position="57"/>
        <end position="98"/>
    </location>
</feature>
<organism evidence="6 7">
    <name type="scientific">Gordonibacter faecis</name>
    <dbReference type="NCBI Taxonomy" id="3047475"/>
    <lineage>
        <taxon>Bacteria</taxon>
        <taxon>Bacillati</taxon>
        <taxon>Actinomycetota</taxon>
        <taxon>Coriobacteriia</taxon>
        <taxon>Eggerthellales</taxon>
        <taxon>Eggerthellaceae</taxon>
        <taxon>Gordonibacter</taxon>
    </lineage>
</organism>
<dbReference type="InterPro" id="IPR049730">
    <property type="entry name" value="SNF2/RAD54-like_C"/>
</dbReference>
<dbReference type="GO" id="GO:0004386">
    <property type="term" value="F:helicase activity"/>
    <property type="evidence" value="ECO:0007669"/>
    <property type="project" value="UniProtKB-KW"/>
</dbReference>
<dbReference type="EMBL" id="JASJEU010000001">
    <property type="protein sequence ID" value="MDJ1649200.1"/>
    <property type="molecule type" value="Genomic_DNA"/>
</dbReference>
<dbReference type="InterPro" id="IPR013663">
    <property type="entry name" value="Helicase_SWF/SNF/SWI_bac"/>
</dbReference>
<dbReference type="Pfam" id="PF00271">
    <property type="entry name" value="Helicase_C"/>
    <property type="match status" value="1"/>
</dbReference>
<dbReference type="CDD" id="cd18793">
    <property type="entry name" value="SF2_C_SNF"/>
    <property type="match status" value="1"/>
</dbReference>
<keyword evidence="1 6" id="KW-0378">Hydrolase</keyword>
<dbReference type="SMART" id="SM00490">
    <property type="entry name" value="HELICc"/>
    <property type="match status" value="1"/>
</dbReference>
<keyword evidence="2" id="KW-0863">Zinc-finger</keyword>
<dbReference type="Gene3D" id="3.40.50.10810">
    <property type="entry name" value="Tandem AAA-ATPase domain"/>
    <property type="match status" value="1"/>
</dbReference>
<sequence length="1095" mass="121460">MISEDELERHCYARTMQRARAIASSDRNILTKQARYEGSEAILSAFVASSHGWNDRYRTSASIDEDEDLIVDYSCSCPAFFEYDGMCKHCAALVLSYNDAPERFLGYRTHRTHTTTAGLSDLLQRGKLAAADKAHGTIDIETALTYGYGNWSARFKLVGPHGSYVMKSISEFVARMRTGERFSYGKKLSFAHVPAVLNDHARAVAHFLERAVSLRGQTSSALYGRFGSHPEVGRSLDLSAFELVELLDIQADHPFTVEATDRSMRSVTTAHIVEGNPHLEVTLQETSGGYDITGPDDAKAAAEGGRLYVWHDDIFYRCSADYARTADFLCALFDNGGHLFVSEEDLPLFCSTLLPLIEEPLVANVPPEIDAYRPVPCQLEFYFDKDNHTVTCSAQAVYGERRFHLFEEGSTDAARTTTGEHAASRPAPLRDEAAEAQARSLVERYFDTSSKPPTIPLADDAAVGDLLFGGLAAFQELGTAFTTPAFDRLLFDGSPHVTVGLSLVGNLINLEVSADELPASEVAALLSSYRLRKRFHRLKSGVFLDLAGLDLAHLDQLADDFGISARKLASGTAELPAYRAFYLDEQLPEARREESFSRYLESLRTKGERIHPLPPDFAGTLRPYQEEGFRWMNSLADRDFGGILADEMGLGKSAQLIAFLLARRDEARAVGPSLIVCPASLVYNWLAEFERFAPTLDVRAAVGTKSERLRIRAEAFSGGAQACDVLVTSYDLLRIDATDYAGRAFYTCALDEAQYVKNHATKTARAAKRVEARHHFALTGTPMENRLSELWSIFDFLMPGLLGSYLRFRERFELPVMGGDEDAAQRLRTLVGPFMLRRLKKDVLDDLPDKLESVVHVRLEGEQRKLYVAHEQRLRDRLAEQKKERRKKGSHRPANPEKRVEVLAELMKLRQLCCDPRLIYENAAEGAKLAALVELVESARDAGEKTLVFSQFTSFLALIAEKLEEHGVPYYTITGATPKKRRLELVNAFNADDTPAFLVSLKAGGTGLNLTGASSVIHADPWWNAAAQNQATDRAHRIGQTRVVGVCKVVAEDTIEERILRLQEAKSELADRVVGAEGVSLSSLSEDELLELLEG</sequence>
<dbReference type="Pfam" id="PF00176">
    <property type="entry name" value="SNF2-rel_dom"/>
    <property type="match status" value="1"/>
</dbReference>
<dbReference type="Gene3D" id="3.40.50.300">
    <property type="entry name" value="P-loop containing nucleotide triphosphate hydrolases"/>
    <property type="match status" value="1"/>
</dbReference>
<feature type="domain" description="Helicase ATP-binding" evidence="4">
    <location>
        <begin position="633"/>
        <end position="800"/>
    </location>
</feature>
<dbReference type="InterPro" id="IPR007527">
    <property type="entry name" value="Znf_SWIM"/>
</dbReference>
<dbReference type="PROSITE" id="PS51192">
    <property type="entry name" value="HELICASE_ATP_BIND_1"/>
    <property type="match status" value="1"/>
</dbReference>
<evidence type="ECO:0000256" key="2">
    <source>
        <dbReference type="PROSITE-ProRule" id="PRU00325"/>
    </source>
</evidence>
<protein>
    <submittedName>
        <fullName evidence="6">DEAD/DEAH box helicase</fullName>
        <ecNumber evidence="6">3.6.4.-</ecNumber>
    </submittedName>
</protein>
<name>A0ABT7DI53_9ACTN</name>
<dbReference type="InterPro" id="IPR027417">
    <property type="entry name" value="P-loop_NTPase"/>
</dbReference>
<evidence type="ECO:0000259" key="3">
    <source>
        <dbReference type="PROSITE" id="PS50966"/>
    </source>
</evidence>
<dbReference type="PANTHER" id="PTHR10799">
    <property type="entry name" value="SNF2/RAD54 HELICASE FAMILY"/>
    <property type="match status" value="1"/>
</dbReference>
<proteinExistence type="predicted"/>
<dbReference type="GO" id="GO:0016787">
    <property type="term" value="F:hydrolase activity"/>
    <property type="evidence" value="ECO:0007669"/>
    <property type="project" value="UniProtKB-KW"/>
</dbReference>
<evidence type="ECO:0000313" key="7">
    <source>
        <dbReference type="Proteomes" id="UP001232750"/>
    </source>
</evidence>
<dbReference type="PROSITE" id="PS50966">
    <property type="entry name" value="ZF_SWIM"/>
    <property type="match status" value="1"/>
</dbReference>